<evidence type="ECO:0000256" key="2">
    <source>
        <dbReference type="ARBA" id="ARBA00023125"/>
    </source>
</evidence>
<dbReference type="Proteomes" id="UP000444174">
    <property type="component" value="Unassembled WGS sequence"/>
</dbReference>
<dbReference type="Pfam" id="PF00196">
    <property type="entry name" value="GerE"/>
    <property type="match status" value="1"/>
</dbReference>
<protein>
    <recommendedName>
        <fullName evidence="4">HTH luxR-type domain-containing protein</fullName>
    </recommendedName>
</protein>
<proteinExistence type="predicted"/>
<dbReference type="PANTHER" id="PTHR44688">
    <property type="entry name" value="DNA-BINDING TRANSCRIPTIONAL ACTIVATOR DEVR_DOSR"/>
    <property type="match status" value="1"/>
</dbReference>
<keyword evidence="3" id="KW-0804">Transcription</keyword>
<evidence type="ECO:0000256" key="3">
    <source>
        <dbReference type="ARBA" id="ARBA00023163"/>
    </source>
</evidence>
<dbReference type="SMART" id="SM00421">
    <property type="entry name" value="HTH_LUXR"/>
    <property type="match status" value="1"/>
</dbReference>
<dbReference type="CDD" id="cd06170">
    <property type="entry name" value="LuxR_C_like"/>
    <property type="match status" value="1"/>
</dbReference>
<name>A0A843YLL0_9RHOB</name>
<evidence type="ECO:0000313" key="6">
    <source>
        <dbReference type="Proteomes" id="UP000444174"/>
    </source>
</evidence>
<dbReference type="GO" id="GO:0003677">
    <property type="term" value="F:DNA binding"/>
    <property type="evidence" value="ECO:0007669"/>
    <property type="project" value="UniProtKB-KW"/>
</dbReference>
<keyword evidence="6" id="KW-1185">Reference proteome</keyword>
<dbReference type="RefSeq" id="WP_153217623.1">
    <property type="nucleotide sequence ID" value="NZ_WIBF01000017.1"/>
</dbReference>
<dbReference type="PRINTS" id="PR00038">
    <property type="entry name" value="HTHLUXR"/>
</dbReference>
<dbReference type="PROSITE" id="PS50043">
    <property type="entry name" value="HTH_LUXR_2"/>
    <property type="match status" value="1"/>
</dbReference>
<evidence type="ECO:0000259" key="4">
    <source>
        <dbReference type="PROSITE" id="PS50043"/>
    </source>
</evidence>
<accession>A0A843YLL0</accession>
<comment type="caution">
    <text evidence="5">The sequence shown here is derived from an EMBL/GenBank/DDBJ whole genome shotgun (WGS) entry which is preliminary data.</text>
</comment>
<dbReference type="GO" id="GO:0006355">
    <property type="term" value="P:regulation of DNA-templated transcription"/>
    <property type="evidence" value="ECO:0007669"/>
    <property type="project" value="InterPro"/>
</dbReference>
<dbReference type="InterPro" id="IPR000792">
    <property type="entry name" value="Tscrpt_reg_LuxR_C"/>
</dbReference>
<dbReference type="AlphaFoldDB" id="A0A843YLL0"/>
<keyword evidence="2" id="KW-0238">DNA-binding</keyword>
<dbReference type="InterPro" id="IPR016032">
    <property type="entry name" value="Sig_transdc_resp-reg_C-effctor"/>
</dbReference>
<reference evidence="5 6" key="1">
    <citation type="submission" date="2019-10" db="EMBL/GenBank/DDBJ databases">
        <title>Epibacterium sp. nov., isolated from seawater.</title>
        <authorList>
            <person name="Zhang X."/>
            <person name="Li N."/>
        </authorList>
    </citation>
    <scope>NUCLEOTIDE SEQUENCE [LARGE SCALE GENOMIC DNA]</scope>
    <source>
        <strain evidence="5 6">SM1979</strain>
    </source>
</reference>
<evidence type="ECO:0000313" key="5">
    <source>
        <dbReference type="EMBL" id="MQQ10545.1"/>
    </source>
</evidence>
<sequence>MPEIINSETMASGVHQKLKSNYDTAVFIGPKKSFSNTVLRNVEAELDDIEPLRFDSVSEFIQIASGTMVPARLIVIDASILDEERSQFYRLLNERETLLTGPEAPGIVLAYMHDTCVQKVFAAVGHVDGFQGVLPMNQSIDIWLAVMRLLLSGGTYFPADVLEAEPQDCRRDGDAMDVAKRTLAETLTQREIAVMEHVMHGLQNKQIAEKLNVSEHTIKLHIHHVITKLKVTNRTAAAMKFIEVMQH</sequence>
<dbReference type="SUPFAM" id="SSF46894">
    <property type="entry name" value="C-terminal effector domain of the bipartite response regulators"/>
    <property type="match status" value="1"/>
</dbReference>
<keyword evidence="1" id="KW-0805">Transcription regulation</keyword>
<evidence type="ECO:0000256" key="1">
    <source>
        <dbReference type="ARBA" id="ARBA00023015"/>
    </source>
</evidence>
<gene>
    <name evidence="5" type="ORF">GFB49_18955</name>
</gene>
<dbReference type="EMBL" id="WIBF01000017">
    <property type="protein sequence ID" value="MQQ10545.1"/>
    <property type="molecule type" value="Genomic_DNA"/>
</dbReference>
<feature type="domain" description="HTH luxR-type" evidence="4">
    <location>
        <begin position="180"/>
        <end position="245"/>
    </location>
</feature>
<organism evidence="5 6">
    <name type="scientific">Tritonibacter litoralis</name>
    <dbReference type="NCBI Taxonomy" id="2662264"/>
    <lineage>
        <taxon>Bacteria</taxon>
        <taxon>Pseudomonadati</taxon>
        <taxon>Pseudomonadota</taxon>
        <taxon>Alphaproteobacteria</taxon>
        <taxon>Rhodobacterales</taxon>
        <taxon>Paracoccaceae</taxon>
        <taxon>Tritonibacter</taxon>
    </lineage>
</organism>
<dbReference type="Gene3D" id="3.40.50.2300">
    <property type="match status" value="1"/>
</dbReference>
<dbReference type="PANTHER" id="PTHR44688:SF16">
    <property type="entry name" value="DNA-BINDING TRANSCRIPTIONAL ACTIVATOR DEVR_DOSR"/>
    <property type="match status" value="1"/>
</dbReference>
<dbReference type="PROSITE" id="PS00622">
    <property type="entry name" value="HTH_LUXR_1"/>
    <property type="match status" value="1"/>
</dbReference>